<organism evidence="1">
    <name type="scientific">Rhizophora mucronata</name>
    <name type="common">Asiatic mangrove</name>
    <dbReference type="NCBI Taxonomy" id="61149"/>
    <lineage>
        <taxon>Eukaryota</taxon>
        <taxon>Viridiplantae</taxon>
        <taxon>Streptophyta</taxon>
        <taxon>Embryophyta</taxon>
        <taxon>Tracheophyta</taxon>
        <taxon>Spermatophyta</taxon>
        <taxon>Magnoliopsida</taxon>
        <taxon>eudicotyledons</taxon>
        <taxon>Gunneridae</taxon>
        <taxon>Pentapetalae</taxon>
        <taxon>rosids</taxon>
        <taxon>fabids</taxon>
        <taxon>Malpighiales</taxon>
        <taxon>Rhizophoraceae</taxon>
        <taxon>Rhizophora</taxon>
    </lineage>
</organism>
<dbReference type="EMBL" id="GGEC01031867">
    <property type="protein sequence ID" value="MBX12351.1"/>
    <property type="molecule type" value="Transcribed_RNA"/>
</dbReference>
<name>A0A2P2L302_RHIMU</name>
<dbReference type="AlphaFoldDB" id="A0A2P2L302"/>
<sequence>MERKQSSLYVCFVFYMNHQPIERERVSERETEVHCADFF</sequence>
<protein>
    <submittedName>
        <fullName evidence="1">Uncharacterized protein</fullName>
    </submittedName>
</protein>
<proteinExistence type="predicted"/>
<reference evidence="1" key="1">
    <citation type="submission" date="2018-02" db="EMBL/GenBank/DDBJ databases">
        <title>Rhizophora mucronata_Transcriptome.</title>
        <authorList>
            <person name="Meera S.P."/>
            <person name="Sreeshan A."/>
            <person name="Augustine A."/>
        </authorList>
    </citation>
    <scope>NUCLEOTIDE SEQUENCE</scope>
    <source>
        <tissue evidence="1">Leaf</tissue>
    </source>
</reference>
<accession>A0A2P2L302</accession>
<evidence type="ECO:0000313" key="1">
    <source>
        <dbReference type="EMBL" id="MBX12351.1"/>
    </source>
</evidence>